<accession>W1PFR0</accession>
<dbReference type="HOGENOM" id="CLU_077240_0_0_1"/>
<evidence type="ECO:0000313" key="5">
    <source>
        <dbReference type="Proteomes" id="UP000017836"/>
    </source>
</evidence>
<dbReference type="EMBL" id="KI393888">
    <property type="protein sequence ID" value="ERN06549.1"/>
    <property type="molecule type" value="Genomic_DNA"/>
</dbReference>
<organism evidence="4 5">
    <name type="scientific">Amborella trichopoda</name>
    <dbReference type="NCBI Taxonomy" id="13333"/>
    <lineage>
        <taxon>Eukaryota</taxon>
        <taxon>Viridiplantae</taxon>
        <taxon>Streptophyta</taxon>
        <taxon>Embryophyta</taxon>
        <taxon>Tracheophyta</taxon>
        <taxon>Spermatophyta</taxon>
        <taxon>Magnoliopsida</taxon>
        <taxon>Amborellales</taxon>
        <taxon>Amborellaceae</taxon>
        <taxon>Amborella</taxon>
    </lineage>
</organism>
<dbReference type="PROSITE" id="PS50157">
    <property type="entry name" value="ZINC_FINGER_C2H2_2"/>
    <property type="match status" value="1"/>
</dbReference>
<gene>
    <name evidence="4" type="ORF">AMTR_s00058p00116870</name>
</gene>
<reference evidence="5" key="1">
    <citation type="journal article" date="2013" name="Science">
        <title>The Amborella genome and the evolution of flowering plants.</title>
        <authorList>
            <consortium name="Amborella Genome Project"/>
        </authorList>
    </citation>
    <scope>NUCLEOTIDE SEQUENCE [LARGE SCALE GENOMIC DNA]</scope>
</reference>
<dbReference type="InterPro" id="IPR013087">
    <property type="entry name" value="Znf_C2H2_type"/>
</dbReference>
<dbReference type="Proteomes" id="UP000017836">
    <property type="component" value="Unassembled WGS sequence"/>
</dbReference>
<keyword evidence="1" id="KW-0479">Metal-binding</keyword>
<dbReference type="PANTHER" id="PTHR47591">
    <property type="entry name" value="ZINC FINGER PROTEIN ZAT2-RELATED"/>
    <property type="match status" value="1"/>
</dbReference>
<feature type="domain" description="C2H2-type" evidence="3">
    <location>
        <begin position="154"/>
        <end position="181"/>
    </location>
</feature>
<evidence type="ECO:0000256" key="1">
    <source>
        <dbReference type="PROSITE-ProRule" id="PRU00042"/>
    </source>
</evidence>
<feature type="compositionally biased region" description="Basic and acidic residues" evidence="2">
    <location>
        <begin position="203"/>
        <end position="219"/>
    </location>
</feature>
<dbReference type="STRING" id="13333.W1PFR0"/>
<protein>
    <recommendedName>
        <fullName evidence="3">C2H2-type domain-containing protein</fullName>
    </recommendedName>
</protein>
<dbReference type="PANTHER" id="PTHR47591:SF1">
    <property type="entry name" value="ZINC FINGER PROTEIN ZAT2-RELATED"/>
    <property type="match status" value="1"/>
</dbReference>
<keyword evidence="1" id="KW-0863">Zinc-finger</keyword>
<dbReference type="PROSITE" id="PS00028">
    <property type="entry name" value="ZINC_FINGER_C2H2_1"/>
    <property type="match status" value="1"/>
</dbReference>
<feature type="region of interest" description="Disordered" evidence="2">
    <location>
        <begin position="200"/>
        <end position="219"/>
    </location>
</feature>
<sequence length="263" mass="29742">MKETVHHLPILSQSQRNLRELGFLEKQETDKEGLESDPERSEIVYESFSVYSPDQWKKKTKVKREARAMKTAANSGKPHEGEIISNCDDSKKRMILIGVLAANNSEEEEVTEKDAQYSGIESEISVAFLKESGNKKPKISRISANFSPDRQGNHMCTKCDQRFNSGQALGGHMRKHFDREKHLAKLKAHHSSKRLTMGSQVELGRERKNGGGERRNEERMGVMDLNGVMPIEDEDLKFALSMLEVVPVYAGYVRSGLFMISEA</sequence>
<dbReference type="Pfam" id="PF13912">
    <property type="entry name" value="zf-C2H2_6"/>
    <property type="match status" value="1"/>
</dbReference>
<evidence type="ECO:0000259" key="3">
    <source>
        <dbReference type="PROSITE" id="PS50157"/>
    </source>
</evidence>
<keyword evidence="1" id="KW-0862">Zinc</keyword>
<evidence type="ECO:0000313" key="4">
    <source>
        <dbReference type="EMBL" id="ERN06549.1"/>
    </source>
</evidence>
<dbReference type="Gramene" id="ERN06549">
    <property type="protein sequence ID" value="ERN06549"/>
    <property type="gene ID" value="AMTR_s00058p00116870"/>
</dbReference>
<keyword evidence="5" id="KW-1185">Reference proteome</keyword>
<name>W1PFR0_AMBTC</name>
<proteinExistence type="predicted"/>
<dbReference type="AlphaFoldDB" id="W1PFR0"/>
<dbReference type="GO" id="GO:0008270">
    <property type="term" value="F:zinc ion binding"/>
    <property type="evidence" value="ECO:0007669"/>
    <property type="project" value="UniProtKB-KW"/>
</dbReference>
<evidence type="ECO:0000256" key="2">
    <source>
        <dbReference type="SAM" id="MobiDB-lite"/>
    </source>
</evidence>